<protein>
    <submittedName>
        <fullName evidence="8">Transporter</fullName>
    </submittedName>
</protein>
<dbReference type="AlphaFoldDB" id="A0A151Y452"/>
<evidence type="ECO:0000256" key="1">
    <source>
        <dbReference type="ARBA" id="ARBA00004571"/>
    </source>
</evidence>
<keyword evidence="4" id="KW-0812">Transmembrane</keyword>
<dbReference type="GO" id="GO:0015483">
    <property type="term" value="F:long-chain fatty acid transporting porin activity"/>
    <property type="evidence" value="ECO:0007669"/>
    <property type="project" value="TreeGrafter"/>
</dbReference>
<comment type="similarity">
    <text evidence="2">Belongs to the OmpP1/FadL family.</text>
</comment>
<evidence type="ECO:0000256" key="4">
    <source>
        <dbReference type="ARBA" id="ARBA00022692"/>
    </source>
</evidence>
<evidence type="ECO:0000256" key="7">
    <source>
        <dbReference type="ARBA" id="ARBA00023237"/>
    </source>
</evidence>
<evidence type="ECO:0000256" key="2">
    <source>
        <dbReference type="ARBA" id="ARBA00008163"/>
    </source>
</evidence>
<dbReference type="RefSeq" id="WP_067667134.1">
    <property type="nucleotide sequence ID" value="NZ_CBCSIK010000008.1"/>
</dbReference>
<dbReference type="Gene3D" id="2.40.160.60">
    <property type="entry name" value="Outer membrane protein transport protein (OMPP1/FadL/TodX)"/>
    <property type="match status" value="1"/>
</dbReference>
<dbReference type="SUPFAM" id="SSF56935">
    <property type="entry name" value="Porins"/>
    <property type="match status" value="1"/>
</dbReference>
<keyword evidence="9" id="KW-1185">Reference proteome</keyword>
<organism evidence="8 9">
    <name type="scientific">Acinetobacter pragensis</name>
    <dbReference type="NCBI Taxonomy" id="1806892"/>
    <lineage>
        <taxon>Bacteria</taxon>
        <taxon>Pseudomonadati</taxon>
        <taxon>Pseudomonadota</taxon>
        <taxon>Gammaproteobacteria</taxon>
        <taxon>Moraxellales</taxon>
        <taxon>Moraxellaceae</taxon>
        <taxon>Acinetobacter</taxon>
    </lineage>
</organism>
<keyword evidence="5" id="KW-0732">Signal</keyword>
<keyword evidence="6" id="KW-0472">Membrane</keyword>
<keyword evidence="3" id="KW-1134">Transmembrane beta strand</keyword>
<dbReference type="PANTHER" id="PTHR35093">
    <property type="entry name" value="OUTER MEMBRANE PROTEIN NMB0088-RELATED"/>
    <property type="match status" value="1"/>
</dbReference>
<comment type="subcellular location">
    <subcellularLocation>
        <location evidence="1">Cell outer membrane</location>
        <topology evidence="1">Multi-pass membrane protein</topology>
    </subcellularLocation>
</comment>
<keyword evidence="7" id="KW-0998">Cell outer membrane</keyword>
<dbReference type="Proteomes" id="UP000076276">
    <property type="component" value="Unassembled WGS sequence"/>
</dbReference>
<gene>
    <name evidence="8" type="ORF">AZH43_07980</name>
</gene>
<comment type="caution">
    <text evidence="8">The sequence shown here is derived from an EMBL/GenBank/DDBJ whole genome shotgun (WGS) entry which is preliminary data.</text>
</comment>
<dbReference type="EMBL" id="LUAW01000013">
    <property type="protein sequence ID" value="KYQ72786.1"/>
    <property type="molecule type" value="Genomic_DNA"/>
</dbReference>
<evidence type="ECO:0000313" key="8">
    <source>
        <dbReference type="EMBL" id="KYQ72786.1"/>
    </source>
</evidence>
<sequence length="401" mass="43414">MNKSTLIIALGCICTGQIHAAGLDRSGQSISAFLQPGNYFEAGISVLDASLSGKMNDNFSKGGLSAAANMQTGDIANSYYSPSATLKFQLTDQFSIGFLYDHPFGADAGYPIKAYQAYTEGNERSESEVVSQNLSTIIGFQPNQHWNIYAGPALQTVKGKSRLRGAGYSWSRYDLDAKETTGVGWLAGAAYAIPDIALKASVTYRSEIDHDMNMTESLNILHPVAGRVDLGTSTEKSTITTPQSVNLDFQTGIMKDTVAFANVRWVDWSNFRISPKKLYEFTKLTTGSGVDLAAYYDDQISANLGLGRKFNDKISGTVSVGWDSGAGDLVSTLGPSKGYWNVGLGAQFSPAANYFISGGVKYFWLGDAKAQSGFDFGTDKYDAVYEDNYAWGYGLKIGYRF</sequence>
<proteinExistence type="inferred from homology"/>
<evidence type="ECO:0000256" key="3">
    <source>
        <dbReference type="ARBA" id="ARBA00022452"/>
    </source>
</evidence>
<name>A0A151Y452_9GAMM</name>
<evidence type="ECO:0000256" key="6">
    <source>
        <dbReference type="ARBA" id="ARBA00023136"/>
    </source>
</evidence>
<reference evidence="8 9" key="1">
    <citation type="submission" date="2016-03" db="EMBL/GenBank/DDBJ databases">
        <title>Acinetobacter genomospecies 28 strain ANC 4149.</title>
        <authorList>
            <person name="Radolfova-Krizova L."/>
            <person name="Nemec A."/>
        </authorList>
    </citation>
    <scope>NUCLEOTIDE SEQUENCE [LARGE SCALE GENOMIC DNA]</scope>
    <source>
        <strain evidence="8 9">ANC 4149</strain>
    </source>
</reference>
<dbReference type="OrthoDB" id="6677261at2"/>
<evidence type="ECO:0000313" key="9">
    <source>
        <dbReference type="Proteomes" id="UP000076276"/>
    </source>
</evidence>
<dbReference type="GO" id="GO:0009279">
    <property type="term" value="C:cell outer membrane"/>
    <property type="evidence" value="ECO:0007669"/>
    <property type="project" value="UniProtKB-SubCell"/>
</dbReference>
<evidence type="ECO:0000256" key="5">
    <source>
        <dbReference type="ARBA" id="ARBA00022729"/>
    </source>
</evidence>
<accession>A0A151Y452</accession>
<dbReference type="PANTHER" id="PTHR35093:SF8">
    <property type="entry name" value="OUTER MEMBRANE PROTEIN NMB0088-RELATED"/>
    <property type="match status" value="1"/>
</dbReference>
<dbReference type="STRING" id="1806892.AZH43_07980"/>
<dbReference type="InterPro" id="IPR005017">
    <property type="entry name" value="OMPP1/FadL/TodX"/>
</dbReference>